<feature type="non-terminal residue" evidence="11">
    <location>
        <position position="132"/>
    </location>
</feature>
<evidence type="ECO:0000313" key="11">
    <source>
        <dbReference type="EMBL" id="CAG7726319.1"/>
    </source>
</evidence>
<dbReference type="GO" id="GO:0042761">
    <property type="term" value="P:very long-chain fatty acid biosynthetic process"/>
    <property type="evidence" value="ECO:0007669"/>
    <property type="project" value="TreeGrafter"/>
</dbReference>
<evidence type="ECO:0000256" key="9">
    <source>
        <dbReference type="ARBA" id="ARBA00023160"/>
    </source>
</evidence>
<accession>A0A8J2P0L2</accession>
<comment type="subcellular location">
    <subcellularLocation>
        <location evidence="1">Membrane</location>
        <topology evidence="1">Multi-pass membrane protein</topology>
    </subcellularLocation>
</comment>
<evidence type="ECO:0000256" key="4">
    <source>
        <dbReference type="ARBA" id="ARBA00022692"/>
    </source>
</evidence>
<comment type="caution">
    <text evidence="11">The sequence shown here is derived from an EMBL/GenBank/DDBJ whole genome shotgun (WGS) entry which is preliminary data.</text>
</comment>
<reference evidence="11" key="1">
    <citation type="submission" date="2021-06" db="EMBL/GenBank/DDBJ databases">
        <authorList>
            <person name="Hodson N. C."/>
            <person name="Mongue J. A."/>
            <person name="Jaron S. K."/>
        </authorList>
    </citation>
    <scope>NUCLEOTIDE SEQUENCE</scope>
</reference>
<keyword evidence="3 10" id="KW-0808">Transferase</keyword>
<evidence type="ECO:0000313" key="12">
    <source>
        <dbReference type="Proteomes" id="UP000708208"/>
    </source>
</evidence>
<dbReference type="GO" id="GO:0030148">
    <property type="term" value="P:sphingolipid biosynthetic process"/>
    <property type="evidence" value="ECO:0007669"/>
    <property type="project" value="TreeGrafter"/>
</dbReference>
<comment type="catalytic activity">
    <reaction evidence="10">
        <text>a very-long-chain acyl-CoA + malonyl-CoA + H(+) = a very-long-chain 3-oxoacyl-CoA + CO2 + CoA</text>
        <dbReference type="Rhea" id="RHEA:32727"/>
        <dbReference type="ChEBI" id="CHEBI:15378"/>
        <dbReference type="ChEBI" id="CHEBI:16526"/>
        <dbReference type="ChEBI" id="CHEBI:57287"/>
        <dbReference type="ChEBI" id="CHEBI:57384"/>
        <dbReference type="ChEBI" id="CHEBI:90725"/>
        <dbReference type="ChEBI" id="CHEBI:90736"/>
        <dbReference type="EC" id="2.3.1.199"/>
    </reaction>
</comment>
<dbReference type="GO" id="GO:0034625">
    <property type="term" value="P:fatty acid elongation, monounsaturated fatty acid"/>
    <property type="evidence" value="ECO:0007669"/>
    <property type="project" value="TreeGrafter"/>
</dbReference>
<keyword evidence="2 10" id="KW-0444">Lipid biosynthesis</keyword>
<dbReference type="EC" id="2.3.1.199" evidence="10"/>
<comment type="similarity">
    <text evidence="10">Belongs to the ELO family.</text>
</comment>
<keyword evidence="7 10" id="KW-0443">Lipid metabolism</keyword>
<evidence type="ECO:0000256" key="6">
    <source>
        <dbReference type="ARBA" id="ARBA00022989"/>
    </source>
</evidence>
<keyword evidence="12" id="KW-1185">Reference proteome</keyword>
<dbReference type="PANTHER" id="PTHR11157">
    <property type="entry name" value="FATTY ACID ACYL TRANSFERASE-RELATED"/>
    <property type="match status" value="1"/>
</dbReference>
<dbReference type="PANTHER" id="PTHR11157:SF17">
    <property type="entry name" value="ELONGATION OF VERY LONG CHAIN FATTY ACIDS PROTEIN 6"/>
    <property type="match status" value="1"/>
</dbReference>
<feature type="transmembrane region" description="Helical" evidence="10">
    <location>
        <begin position="64"/>
        <end position="83"/>
    </location>
</feature>
<sequence length="132" mass="15660">VCSEKDHNYATSFWALAFLLSKFLEFGDTAFIVLRKQKLIVLHWFHHIATLVLCWAGYEYYDAIGRFYLINTFVHSIMYPYFALRALKYKIPRNLAMALTSLQIFQMFLYLFINGYSFYKMGQGLPCTRHEN</sequence>
<dbReference type="EMBL" id="CAJVCH010133961">
    <property type="protein sequence ID" value="CAG7726319.1"/>
    <property type="molecule type" value="Genomic_DNA"/>
</dbReference>
<gene>
    <name evidence="11" type="ORF">AFUS01_LOCUS15236</name>
</gene>
<protein>
    <recommendedName>
        <fullName evidence="10">Elongation of very long chain fatty acids protein</fullName>
        <ecNumber evidence="10">2.3.1.199</ecNumber>
    </recommendedName>
    <alternativeName>
        <fullName evidence="10">Very-long-chain 3-oxoacyl-CoA synthase</fullName>
    </alternativeName>
</protein>
<dbReference type="OrthoDB" id="6495585at2759"/>
<organism evidence="11 12">
    <name type="scientific">Allacma fusca</name>
    <dbReference type="NCBI Taxonomy" id="39272"/>
    <lineage>
        <taxon>Eukaryota</taxon>
        <taxon>Metazoa</taxon>
        <taxon>Ecdysozoa</taxon>
        <taxon>Arthropoda</taxon>
        <taxon>Hexapoda</taxon>
        <taxon>Collembola</taxon>
        <taxon>Symphypleona</taxon>
        <taxon>Sminthuridae</taxon>
        <taxon>Allacma</taxon>
    </lineage>
</organism>
<evidence type="ECO:0000256" key="7">
    <source>
        <dbReference type="ARBA" id="ARBA00023098"/>
    </source>
</evidence>
<evidence type="ECO:0000256" key="5">
    <source>
        <dbReference type="ARBA" id="ARBA00022832"/>
    </source>
</evidence>
<feature type="transmembrane region" description="Helical" evidence="10">
    <location>
        <begin position="13"/>
        <end position="34"/>
    </location>
</feature>
<dbReference type="InterPro" id="IPR002076">
    <property type="entry name" value="ELO_fam"/>
</dbReference>
<dbReference type="GO" id="GO:0034626">
    <property type="term" value="P:fatty acid elongation, polyunsaturated fatty acid"/>
    <property type="evidence" value="ECO:0007669"/>
    <property type="project" value="TreeGrafter"/>
</dbReference>
<dbReference type="Proteomes" id="UP000708208">
    <property type="component" value="Unassembled WGS sequence"/>
</dbReference>
<proteinExistence type="inferred from homology"/>
<keyword evidence="6 10" id="KW-1133">Transmembrane helix</keyword>
<keyword evidence="8 10" id="KW-0472">Membrane</keyword>
<evidence type="ECO:0000256" key="2">
    <source>
        <dbReference type="ARBA" id="ARBA00022516"/>
    </source>
</evidence>
<dbReference type="Pfam" id="PF01151">
    <property type="entry name" value="ELO"/>
    <property type="match status" value="1"/>
</dbReference>
<dbReference type="AlphaFoldDB" id="A0A8J2P0L2"/>
<dbReference type="GO" id="GO:0005789">
    <property type="term" value="C:endoplasmic reticulum membrane"/>
    <property type="evidence" value="ECO:0007669"/>
    <property type="project" value="TreeGrafter"/>
</dbReference>
<evidence type="ECO:0000256" key="1">
    <source>
        <dbReference type="ARBA" id="ARBA00004141"/>
    </source>
</evidence>
<name>A0A8J2P0L2_9HEXA</name>
<dbReference type="GO" id="GO:0019367">
    <property type="term" value="P:fatty acid elongation, saturated fatty acid"/>
    <property type="evidence" value="ECO:0007669"/>
    <property type="project" value="TreeGrafter"/>
</dbReference>
<feature type="transmembrane region" description="Helical" evidence="10">
    <location>
        <begin position="41"/>
        <end position="58"/>
    </location>
</feature>
<keyword evidence="5 10" id="KW-0276">Fatty acid metabolism</keyword>
<dbReference type="GO" id="GO:0009922">
    <property type="term" value="F:fatty acid elongase activity"/>
    <property type="evidence" value="ECO:0007669"/>
    <property type="project" value="UniProtKB-EC"/>
</dbReference>
<keyword evidence="4 10" id="KW-0812">Transmembrane</keyword>
<feature type="transmembrane region" description="Helical" evidence="10">
    <location>
        <begin position="95"/>
        <end position="113"/>
    </location>
</feature>
<evidence type="ECO:0000256" key="10">
    <source>
        <dbReference type="RuleBase" id="RU361115"/>
    </source>
</evidence>
<keyword evidence="9 10" id="KW-0275">Fatty acid biosynthesis</keyword>
<comment type="caution">
    <text evidence="10">Lacks conserved residue(s) required for the propagation of feature annotation.</text>
</comment>
<feature type="non-terminal residue" evidence="11">
    <location>
        <position position="1"/>
    </location>
</feature>
<evidence type="ECO:0000256" key="8">
    <source>
        <dbReference type="ARBA" id="ARBA00023136"/>
    </source>
</evidence>
<evidence type="ECO:0000256" key="3">
    <source>
        <dbReference type="ARBA" id="ARBA00022679"/>
    </source>
</evidence>